<dbReference type="OrthoDB" id="9806195at2"/>
<dbReference type="RefSeq" id="WP_129005785.1">
    <property type="nucleotide sequence ID" value="NZ_SDHZ01000005.1"/>
</dbReference>
<feature type="transmembrane region" description="Helical" evidence="1">
    <location>
        <begin position="239"/>
        <end position="261"/>
    </location>
</feature>
<keyword evidence="1" id="KW-0472">Membrane</keyword>
<keyword evidence="1" id="KW-0812">Transmembrane</keyword>
<dbReference type="AlphaFoldDB" id="A0A4Q1CZC7"/>
<name>A0A4Q1CZC7_9BACT</name>
<gene>
    <name evidence="2" type="ORF">ESB13_21580</name>
</gene>
<reference evidence="2 3" key="1">
    <citation type="submission" date="2019-01" db="EMBL/GenBank/DDBJ databases">
        <title>Filimonas sp. strain TTM-71.</title>
        <authorList>
            <person name="Chen W.-M."/>
        </authorList>
    </citation>
    <scope>NUCLEOTIDE SEQUENCE [LARGE SCALE GENOMIC DNA]</scope>
    <source>
        <strain evidence="2 3">TTM-71</strain>
    </source>
</reference>
<accession>A0A4Q1CZC7</accession>
<organism evidence="2 3">
    <name type="scientific">Filimonas effusa</name>
    <dbReference type="NCBI Taxonomy" id="2508721"/>
    <lineage>
        <taxon>Bacteria</taxon>
        <taxon>Pseudomonadati</taxon>
        <taxon>Bacteroidota</taxon>
        <taxon>Chitinophagia</taxon>
        <taxon>Chitinophagales</taxon>
        <taxon>Chitinophagaceae</taxon>
        <taxon>Filimonas</taxon>
    </lineage>
</organism>
<sequence length="521" mass="59203">MFRRNIYKWHRWVSVIVAVPVLLWAVSGFLHPVMTNVRPQIASQVLPVERIDSGYIKMPLAQVLKQNGIDSLYSVRIIHIDTSWFYQVKTNAAGRLEYFSALNGNRLKRGDWLYAQYLAKYFLEGVKHDSLTIHKQKPANEPVSQDCCDAATDCVMNASGAEVANVALVTEFNEEYKPNNRLLPVYCVSFNRPDGIRIYVETGQSRFSAAIDDKRALFTRFFSLVHTWGWLSFLGPGRLIVEVVLMLLSLATTIMGLYIFFISKAPQANSNGIGKARRRHRFTALLASLFTLMFSISGGWHVLSHFTEEKAAVTKQYGLPASDVKINLEQWQTFAKGKLSNIGLAYIEGKFYWQLYLMPEFTGPTGKDLMTSRSVAAKPVMYIDSYDNTVLPVGDETYARSLAAALSGYKRSEQVAAVPVTKFNSEYSFIDKRLPVWRIDYGNKVFYIETSTATLAKKLTASGRYEERCFAFLHKHHFMDFAGKAWRDGSTMLGAGLQILMVVVGLILYFRWRNRKRRPVV</sequence>
<protein>
    <submittedName>
        <fullName evidence="2">PepSY domain-containing protein</fullName>
    </submittedName>
</protein>
<evidence type="ECO:0000313" key="2">
    <source>
        <dbReference type="EMBL" id="RXK80758.1"/>
    </source>
</evidence>
<dbReference type="EMBL" id="SDHZ01000005">
    <property type="protein sequence ID" value="RXK80758.1"/>
    <property type="molecule type" value="Genomic_DNA"/>
</dbReference>
<evidence type="ECO:0000313" key="3">
    <source>
        <dbReference type="Proteomes" id="UP000290545"/>
    </source>
</evidence>
<keyword evidence="3" id="KW-1185">Reference proteome</keyword>
<proteinExistence type="predicted"/>
<keyword evidence="1" id="KW-1133">Transmembrane helix</keyword>
<comment type="caution">
    <text evidence="2">The sequence shown here is derived from an EMBL/GenBank/DDBJ whole genome shotgun (WGS) entry which is preliminary data.</text>
</comment>
<evidence type="ECO:0000256" key="1">
    <source>
        <dbReference type="SAM" id="Phobius"/>
    </source>
</evidence>
<feature type="transmembrane region" description="Helical" evidence="1">
    <location>
        <begin position="282"/>
        <end position="303"/>
    </location>
</feature>
<dbReference type="Proteomes" id="UP000290545">
    <property type="component" value="Unassembled WGS sequence"/>
</dbReference>
<feature type="transmembrane region" description="Helical" evidence="1">
    <location>
        <begin position="12"/>
        <end position="30"/>
    </location>
</feature>
<feature type="transmembrane region" description="Helical" evidence="1">
    <location>
        <begin position="492"/>
        <end position="510"/>
    </location>
</feature>